<organism evidence="3 4">
    <name type="scientific">Stephania cephalantha</name>
    <dbReference type="NCBI Taxonomy" id="152367"/>
    <lineage>
        <taxon>Eukaryota</taxon>
        <taxon>Viridiplantae</taxon>
        <taxon>Streptophyta</taxon>
        <taxon>Embryophyta</taxon>
        <taxon>Tracheophyta</taxon>
        <taxon>Spermatophyta</taxon>
        <taxon>Magnoliopsida</taxon>
        <taxon>Ranunculales</taxon>
        <taxon>Menispermaceae</taxon>
        <taxon>Menispermoideae</taxon>
        <taxon>Cissampelideae</taxon>
        <taxon>Stephania</taxon>
    </lineage>
</organism>
<reference evidence="3 4" key="1">
    <citation type="submission" date="2024-01" db="EMBL/GenBank/DDBJ databases">
        <title>Genome assemblies of Stephania.</title>
        <authorList>
            <person name="Yang L."/>
        </authorList>
    </citation>
    <scope>NUCLEOTIDE SEQUENCE [LARGE SCALE GENOMIC DNA]</scope>
    <source>
        <strain evidence="3">JXDWG</strain>
        <tissue evidence="3">Leaf</tissue>
    </source>
</reference>
<dbReference type="AlphaFoldDB" id="A0AAP0EX26"/>
<dbReference type="Proteomes" id="UP001419268">
    <property type="component" value="Unassembled WGS sequence"/>
</dbReference>
<comment type="caution">
    <text evidence="3">The sequence shown here is derived from an EMBL/GenBank/DDBJ whole genome shotgun (WGS) entry which is preliminary data.</text>
</comment>
<dbReference type="SUPFAM" id="SSF54236">
    <property type="entry name" value="Ubiquitin-like"/>
    <property type="match status" value="1"/>
</dbReference>
<dbReference type="SMART" id="SM00213">
    <property type="entry name" value="UBQ"/>
    <property type="match status" value="1"/>
</dbReference>
<dbReference type="InterPro" id="IPR000626">
    <property type="entry name" value="Ubiquitin-like_dom"/>
</dbReference>
<evidence type="ECO:0000256" key="1">
    <source>
        <dbReference type="ARBA" id="ARBA00022499"/>
    </source>
</evidence>
<keyword evidence="4" id="KW-1185">Reference proteome</keyword>
<dbReference type="PROSITE" id="PS50053">
    <property type="entry name" value="UBIQUITIN_2"/>
    <property type="match status" value="1"/>
</dbReference>
<evidence type="ECO:0000313" key="4">
    <source>
        <dbReference type="Proteomes" id="UP001419268"/>
    </source>
</evidence>
<dbReference type="InterPro" id="IPR050158">
    <property type="entry name" value="Ubiquitin_ubiquitin-like"/>
</dbReference>
<dbReference type="Gene3D" id="3.10.20.90">
    <property type="entry name" value="Phosphatidylinositol 3-kinase Catalytic Subunit, Chain A, domain 1"/>
    <property type="match status" value="1"/>
</dbReference>
<dbReference type="PANTHER" id="PTHR10666">
    <property type="entry name" value="UBIQUITIN"/>
    <property type="match status" value="1"/>
</dbReference>
<accession>A0AAP0EX26</accession>
<dbReference type="CDD" id="cd17039">
    <property type="entry name" value="Ubl_ubiquitin_like"/>
    <property type="match status" value="1"/>
</dbReference>
<name>A0AAP0EX26_9MAGN</name>
<dbReference type="EMBL" id="JBBNAG010000010">
    <property type="protein sequence ID" value="KAK9099800.1"/>
    <property type="molecule type" value="Genomic_DNA"/>
</dbReference>
<dbReference type="InterPro" id="IPR029071">
    <property type="entry name" value="Ubiquitin-like_domsf"/>
</dbReference>
<dbReference type="GO" id="GO:0003729">
    <property type="term" value="F:mRNA binding"/>
    <property type="evidence" value="ECO:0007669"/>
    <property type="project" value="UniProtKB-ARBA"/>
</dbReference>
<feature type="domain" description="Ubiquitin-like" evidence="2">
    <location>
        <begin position="123"/>
        <end position="173"/>
    </location>
</feature>
<protein>
    <recommendedName>
        <fullName evidence="2">Ubiquitin-like domain-containing protein</fullName>
    </recommendedName>
</protein>
<gene>
    <name evidence="3" type="ORF">Scep_023230</name>
</gene>
<evidence type="ECO:0000313" key="3">
    <source>
        <dbReference type="EMBL" id="KAK9099800.1"/>
    </source>
</evidence>
<dbReference type="Pfam" id="PF00240">
    <property type="entry name" value="ubiquitin"/>
    <property type="match status" value="1"/>
</dbReference>
<keyword evidence="1" id="KW-1017">Isopeptide bond</keyword>
<evidence type="ECO:0000259" key="2">
    <source>
        <dbReference type="PROSITE" id="PS50053"/>
    </source>
</evidence>
<proteinExistence type="predicted"/>
<sequence length="295" mass="32997">MELKIHLINLETGEVTQVETRISDTLADFKHNISDSLGINFSDIVKFVFAGKRLKFNQVAVIDQIRAILAMKPHDVRIDENLTANVMVEMMVCRRGEGAVPQLRSSRQVTVPSAPHSSGGGRLQIHVKTYDDREIPVEIAPTDTMEDLKEKLFNETDIDPDHQRFICCGTQLNHWYDDGIVFDMVNAVLPKRPDESPNSPSDERIVHATIHMVLRLRGGGNAVHHHDEVQFHSDSEGENPRDIEGGNAVSNEVEGRVLRRVLQLGVAVSVHSVANDALFAGHHEFEEKNAVARRT</sequence>